<dbReference type="EMBL" id="BEGY01000005">
    <property type="protein sequence ID" value="GAX73759.1"/>
    <property type="molecule type" value="Genomic_DNA"/>
</dbReference>
<evidence type="ECO:0000256" key="5">
    <source>
        <dbReference type="ARBA" id="ARBA00022692"/>
    </source>
</evidence>
<evidence type="ECO:0000256" key="9">
    <source>
        <dbReference type="SAM" id="SignalP"/>
    </source>
</evidence>
<keyword evidence="9" id="KW-0732">Signal</keyword>
<dbReference type="OrthoDB" id="2526284at2759"/>
<keyword evidence="11" id="KW-1185">Reference proteome</keyword>
<accession>A0A250WST3</accession>
<dbReference type="Proteomes" id="UP000232323">
    <property type="component" value="Unassembled WGS sequence"/>
</dbReference>
<proteinExistence type="inferred from homology"/>
<comment type="caution">
    <text evidence="10">The sequence shown here is derived from an EMBL/GenBank/DDBJ whole genome shotgun (WGS) entry which is preliminary data.</text>
</comment>
<evidence type="ECO:0000256" key="1">
    <source>
        <dbReference type="ARBA" id="ARBA00004167"/>
    </source>
</evidence>
<reference evidence="10 11" key="1">
    <citation type="submission" date="2017-08" db="EMBL/GenBank/DDBJ databases">
        <title>Acidophilic green algal genome provides insights into adaptation to an acidic environment.</title>
        <authorList>
            <person name="Hirooka S."/>
            <person name="Hirose Y."/>
            <person name="Kanesaki Y."/>
            <person name="Higuchi S."/>
            <person name="Fujiwara T."/>
            <person name="Onuma R."/>
            <person name="Era A."/>
            <person name="Ohbayashi R."/>
            <person name="Uzuka A."/>
            <person name="Nozaki H."/>
            <person name="Yoshikawa H."/>
            <person name="Miyagishima S.Y."/>
        </authorList>
    </citation>
    <scope>NUCLEOTIDE SEQUENCE [LARGE SCALE GENOMIC DNA]</scope>
    <source>
        <strain evidence="10 11">NIES-2499</strain>
    </source>
</reference>
<evidence type="ECO:0000256" key="3">
    <source>
        <dbReference type="ARBA" id="ARBA00022676"/>
    </source>
</evidence>
<evidence type="ECO:0000313" key="11">
    <source>
        <dbReference type="Proteomes" id="UP000232323"/>
    </source>
</evidence>
<evidence type="ECO:0000256" key="8">
    <source>
        <dbReference type="RuleBase" id="RU366017"/>
    </source>
</evidence>
<evidence type="ECO:0000256" key="6">
    <source>
        <dbReference type="ARBA" id="ARBA00022989"/>
    </source>
</evidence>
<dbReference type="GO" id="GO:0016020">
    <property type="term" value="C:membrane"/>
    <property type="evidence" value="ECO:0007669"/>
    <property type="project" value="UniProtKB-SubCell"/>
</dbReference>
<evidence type="ECO:0000256" key="2">
    <source>
        <dbReference type="ARBA" id="ARBA00007647"/>
    </source>
</evidence>
<keyword evidence="7" id="KW-0472">Membrane</keyword>
<sequence>MFRCIPDVLGYLFLFLRLNAEAAFSLRQTYSALCAVARDENKYVHEWVKYHKCLGIGTIYLYDHGSAVSLKGVVQDYVTEGFVQYIDFNGTHTKWKPSDGFADNLSKFSATIQGQAYHNCLQQHSTQHTFMGFIDIDEFIVLYDKQLQSIDDLLKRYETFGGVSFYWRLLGSNGHVNSPSDSVIKAYQRCVPLNNSQNTQFKSFVNTAFKPTMYSPHRASFQLEASTSYLVDENAVKIASGRNKRSSHMKASVYHYATKSKQDFAAKGRRGGGAGVTRPISFLNRLDRACTETCSEALELHDRLCTINT</sequence>
<keyword evidence="4 8" id="KW-0808">Transferase</keyword>
<dbReference type="GO" id="GO:0016757">
    <property type="term" value="F:glycosyltransferase activity"/>
    <property type="evidence" value="ECO:0007669"/>
    <property type="project" value="UniProtKB-UniRule"/>
</dbReference>
<comment type="subcellular location">
    <subcellularLocation>
        <location evidence="1">Membrane</location>
        <topology evidence="1">Single-pass membrane protein</topology>
    </subcellularLocation>
</comment>
<evidence type="ECO:0000256" key="7">
    <source>
        <dbReference type="ARBA" id="ARBA00023136"/>
    </source>
</evidence>
<evidence type="ECO:0000313" key="10">
    <source>
        <dbReference type="EMBL" id="GAX73759.1"/>
    </source>
</evidence>
<feature type="signal peptide" evidence="9">
    <location>
        <begin position="1"/>
        <end position="22"/>
    </location>
</feature>
<dbReference type="PANTHER" id="PTHR21461:SF69">
    <property type="entry name" value="GLYCOSYLTRANSFERASE FAMILY 92 PROTEIN"/>
    <property type="match status" value="1"/>
</dbReference>
<feature type="chain" id="PRO_5013395368" description="Glycosyltransferase family 92 protein" evidence="9">
    <location>
        <begin position="23"/>
        <end position="309"/>
    </location>
</feature>
<dbReference type="GO" id="GO:0005737">
    <property type="term" value="C:cytoplasm"/>
    <property type="evidence" value="ECO:0007669"/>
    <property type="project" value="TreeGrafter"/>
</dbReference>
<keyword evidence="5" id="KW-0812">Transmembrane</keyword>
<keyword evidence="3 8" id="KW-0328">Glycosyltransferase</keyword>
<dbReference type="InterPro" id="IPR008166">
    <property type="entry name" value="Glyco_transf_92"/>
</dbReference>
<name>A0A250WST3_9CHLO</name>
<protein>
    <recommendedName>
        <fullName evidence="8">Glycosyltransferase family 92 protein</fullName>
        <ecNumber evidence="8">2.4.1.-</ecNumber>
    </recommendedName>
</protein>
<comment type="similarity">
    <text evidence="2 8">Belongs to the glycosyltransferase 92 family.</text>
</comment>
<gene>
    <name evidence="10" type="ORF">CEUSTIGMA_g1210.t1</name>
</gene>
<dbReference type="Pfam" id="PF01697">
    <property type="entry name" value="Glyco_transf_92"/>
    <property type="match status" value="1"/>
</dbReference>
<dbReference type="PANTHER" id="PTHR21461">
    <property type="entry name" value="GLYCOSYLTRANSFERASE FAMILY 92 PROTEIN"/>
    <property type="match status" value="1"/>
</dbReference>
<evidence type="ECO:0000256" key="4">
    <source>
        <dbReference type="ARBA" id="ARBA00022679"/>
    </source>
</evidence>
<dbReference type="AlphaFoldDB" id="A0A250WST3"/>
<dbReference type="EC" id="2.4.1.-" evidence="8"/>
<organism evidence="10 11">
    <name type="scientific">Chlamydomonas eustigma</name>
    <dbReference type="NCBI Taxonomy" id="1157962"/>
    <lineage>
        <taxon>Eukaryota</taxon>
        <taxon>Viridiplantae</taxon>
        <taxon>Chlorophyta</taxon>
        <taxon>core chlorophytes</taxon>
        <taxon>Chlorophyceae</taxon>
        <taxon>CS clade</taxon>
        <taxon>Chlamydomonadales</taxon>
        <taxon>Chlamydomonadaceae</taxon>
        <taxon>Chlamydomonas</taxon>
    </lineage>
</organism>
<keyword evidence="6" id="KW-1133">Transmembrane helix</keyword>